<reference evidence="2" key="1">
    <citation type="submission" date="2021-03" db="EMBL/GenBank/DDBJ databases">
        <title>Draft genome sequence of rust myrtle Austropuccinia psidii MF-1, a brazilian biotype.</title>
        <authorList>
            <person name="Quecine M.C."/>
            <person name="Pachon D.M.R."/>
            <person name="Bonatelli M.L."/>
            <person name="Correr F.H."/>
            <person name="Franceschini L.M."/>
            <person name="Leite T.F."/>
            <person name="Margarido G.R.A."/>
            <person name="Almeida C.A."/>
            <person name="Ferrarezi J.A."/>
            <person name="Labate C.A."/>
        </authorList>
    </citation>
    <scope>NUCLEOTIDE SEQUENCE</scope>
    <source>
        <strain evidence="2">MF-1</strain>
    </source>
</reference>
<accession>A0A9Q3DZU6</accession>
<keyword evidence="3" id="KW-1185">Reference proteome</keyword>
<gene>
    <name evidence="2" type="ORF">O181_049406</name>
</gene>
<name>A0A9Q3DZU6_9BASI</name>
<evidence type="ECO:0000313" key="3">
    <source>
        <dbReference type="Proteomes" id="UP000765509"/>
    </source>
</evidence>
<dbReference type="AlphaFoldDB" id="A0A9Q3DZU6"/>
<evidence type="ECO:0000256" key="1">
    <source>
        <dbReference type="SAM" id="MobiDB-lite"/>
    </source>
</evidence>
<sequence length="98" mass="11045">MVSTLDFSNLKVPTKVRDSFVGPFITIKLIGKKAVKVRLTEELSRKTSVFPVILVKPYHQTEEDMIPLQEQDPHSTGHSRSGGLPWLSKEDQTQCIIP</sequence>
<organism evidence="2 3">
    <name type="scientific">Austropuccinia psidii MF-1</name>
    <dbReference type="NCBI Taxonomy" id="1389203"/>
    <lineage>
        <taxon>Eukaryota</taxon>
        <taxon>Fungi</taxon>
        <taxon>Dikarya</taxon>
        <taxon>Basidiomycota</taxon>
        <taxon>Pucciniomycotina</taxon>
        <taxon>Pucciniomycetes</taxon>
        <taxon>Pucciniales</taxon>
        <taxon>Sphaerophragmiaceae</taxon>
        <taxon>Austropuccinia</taxon>
    </lineage>
</organism>
<protein>
    <submittedName>
        <fullName evidence="2">Uncharacterized protein</fullName>
    </submittedName>
</protein>
<dbReference type="Proteomes" id="UP000765509">
    <property type="component" value="Unassembled WGS sequence"/>
</dbReference>
<feature type="region of interest" description="Disordered" evidence="1">
    <location>
        <begin position="69"/>
        <end position="98"/>
    </location>
</feature>
<evidence type="ECO:0000313" key="2">
    <source>
        <dbReference type="EMBL" id="MBW0509691.1"/>
    </source>
</evidence>
<comment type="caution">
    <text evidence="2">The sequence shown here is derived from an EMBL/GenBank/DDBJ whole genome shotgun (WGS) entry which is preliminary data.</text>
</comment>
<proteinExistence type="predicted"/>
<dbReference type="EMBL" id="AVOT02021091">
    <property type="protein sequence ID" value="MBW0509691.1"/>
    <property type="molecule type" value="Genomic_DNA"/>
</dbReference>